<dbReference type="GO" id="GO:0008270">
    <property type="term" value="F:zinc ion binding"/>
    <property type="evidence" value="ECO:0007669"/>
    <property type="project" value="UniProtKB-KW"/>
</dbReference>
<evidence type="ECO:0000256" key="4">
    <source>
        <dbReference type="ARBA" id="ARBA00004906"/>
    </source>
</evidence>
<proteinExistence type="inferred from homology"/>
<dbReference type="PROSITE" id="PS01065">
    <property type="entry name" value="ETF_BETA"/>
    <property type="match status" value="1"/>
</dbReference>
<dbReference type="AlphaFoldDB" id="A0A7G2FDB9"/>
<evidence type="ECO:0000256" key="11">
    <source>
        <dbReference type="ARBA" id="ARBA00022833"/>
    </source>
</evidence>
<evidence type="ECO:0000256" key="8">
    <source>
        <dbReference type="ARBA" id="ARBA00022723"/>
    </source>
</evidence>
<dbReference type="FunFam" id="3.30.40.10:FF:000187">
    <property type="entry name" value="E3 ubiquitin-protein ligase ATL6"/>
    <property type="match status" value="1"/>
</dbReference>
<dbReference type="InterPro" id="IPR044600">
    <property type="entry name" value="ATL1/ATL16-like"/>
</dbReference>
<dbReference type="InterPro" id="IPR000049">
    <property type="entry name" value="ET-Flavoprotein_bsu_CS"/>
</dbReference>
<reference evidence="19 20" key="1">
    <citation type="submission" date="2020-09" db="EMBL/GenBank/DDBJ databases">
        <authorList>
            <person name="Ashkenazy H."/>
        </authorList>
    </citation>
    <scope>NUCLEOTIDE SEQUENCE [LARGE SCALE GENOMIC DNA]</scope>
    <source>
        <strain evidence="20">cv. Cdm-0</strain>
    </source>
</reference>
<dbReference type="GO" id="GO:0016567">
    <property type="term" value="P:protein ubiquitination"/>
    <property type="evidence" value="ECO:0007669"/>
    <property type="project" value="InterPro"/>
</dbReference>
<comment type="catalytic activity">
    <reaction evidence="1">
        <text>S-ubiquitinyl-[E2 ubiquitin-conjugating enzyme]-L-cysteine + [acceptor protein]-L-lysine = [E2 ubiquitin-conjugating enzyme]-L-cysteine + N(6)-ubiquitinyl-[acceptor protein]-L-lysine.</text>
        <dbReference type="EC" id="2.3.2.27"/>
    </reaction>
</comment>
<dbReference type="EMBL" id="LR881470">
    <property type="protein sequence ID" value="CAD5333839.1"/>
    <property type="molecule type" value="Genomic_DNA"/>
</dbReference>
<keyword evidence="8" id="KW-0479">Metal-binding</keyword>
<feature type="domain" description="RING-type" evidence="18">
    <location>
        <begin position="138"/>
        <end position="180"/>
    </location>
</feature>
<keyword evidence="13 17" id="KW-0472">Membrane</keyword>
<keyword evidence="12 17" id="KW-1133">Transmembrane helix</keyword>
<evidence type="ECO:0000256" key="5">
    <source>
        <dbReference type="ARBA" id="ARBA00012483"/>
    </source>
</evidence>
<evidence type="ECO:0000256" key="16">
    <source>
        <dbReference type="SAM" id="MobiDB-lite"/>
    </source>
</evidence>
<dbReference type="InterPro" id="IPR014729">
    <property type="entry name" value="Rossmann-like_a/b/a_fold"/>
</dbReference>
<comment type="pathway">
    <text evidence="4">Protein modification; protein ubiquitination.</text>
</comment>
<evidence type="ECO:0000256" key="12">
    <source>
        <dbReference type="ARBA" id="ARBA00022989"/>
    </source>
</evidence>
<dbReference type="GO" id="GO:0005759">
    <property type="term" value="C:mitochondrial matrix"/>
    <property type="evidence" value="ECO:0007669"/>
    <property type="project" value="UniProtKB-SubCell"/>
</dbReference>
<dbReference type="SUPFAM" id="SSF52402">
    <property type="entry name" value="Adenine nucleotide alpha hydrolases-like"/>
    <property type="match status" value="1"/>
</dbReference>
<sequence>MDLSNRRNPLRDLSFPPPPTPPIFHRASSTGTSFPILAVAVIGILATAFLLVSYYVFVIKCCLNWHRIDILGRFSLSRRRRNDQDPLMVYSPELRSRGLDEFVIRAIPIFKFKKRYDQNDGVFTGEGEEEEEKRSQECSVCLSEFQDEEKLRIIPNCSHLFHIDCIDVWLQNNANCPLCRTRVSCDTSFPPDRVSAPSTSPENLVMLRGENEYVVIELGSSIGSDRDSPRHGRLLTGQERSNSGYLLNENTQNSISPSPKKLDRGGLPRKFRKLHKMTSMGDECIDIRRGKDEQFGSIQPIRRSISMDSSADRQLYLAVQEAIRKNREVPVVGDGGGCSSSSGNILVAVKRVVDYAVKIRVKPDKTGVETQNVKMSMNPFCEIALEEALRIKEAGFAKEVIAILKSLADVENPGLIFLGKQAIDDDCNQTGQMVAALLGWPQATFASKVVLDKDKNVATVDREVDGGLETLNVDLPAVITTDLRLNQPRYASLPNIMKAKSKPIKKMTVQDLKVDIKSDIEILEVTEPPKRKSGVMVSSVDELIDKLKNEAHVV</sequence>
<feature type="region of interest" description="Disordered" evidence="16">
    <location>
        <begin position="1"/>
        <end position="20"/>
    </location>
</feature>
<evidence type="ECO:0000256" key="7">
    <source>
        <dbReference type="ARBA" id="ARBA00022692"/>
    </source>
</evidence>
<dbReference type="Gene3D" id="3.30.40.10">
    <property type="entry name" value="Zinc/RING finger domain, C3HC4 (zinc finger)"/>
    <property type="match status" value="1"/>
</dbReference>
<evidence type="ECO:0000313" key="19">
    <source>
        <dbReference type="EMBL" id="CAD5333839.1"/>
    </source>
</evidence>
<dbReference type="Pfam" id="PF13639">
    <property type="entry name" value="zf-RING_2"/>
    <property type="match status" value="1"/>
</dbReference>
<evidence type="ECO:0000256" key="2">
    <source>
        <dbReference type="ARBA" id="ARBA00004167"/>
    </source>
</evidence>
<dbReference type="PROSITE" id="PS50089">
    <property type="entry name" value="ZF_RING_2"/>
    <property type="match status" value="1"/>
</dbReference>
<evidence type="ECO:0000256" key="3">
    <source>
        <dbReference type="ARBA" id="ARBA00004305"/>
    </source>
</evidence>
<evidence type="ECO:0000256" key="14">
    <source>
        <dbReference type="ARBA" id="ARBA00024209"/>
    </source>
</evidence>
<dbReference type="SUPFAM" id="SSF57850">
    <property type="entry name" value="RING/U-box"/>
    <property type="match status" value="1"/>
</dbReference>
<dbReference type="PANTHER" id="PTHR46913:SF1">
    <property type="entry name" value="RING-H2 FINGER PROTEIN ATL16"/>
    <property type="match status" value="1"/>
</dbReference>
<evidence type="ECO:0000256" key="10">
    <source>
        <dbReference type="ARBA" id="ARBA00022786"/>
    </source>
</evidence>
<dbReference type="GO" id="GO:0061630">
    <property type="term" value="F:ubiquitin protein ligase activity"/>
    <property type="evidence" value="ECO:0007669"/>
    <property type="project" value="UniProtKB-EC"/>
</dbReference>
<dbReference type="Pfam" id="PF01012">
    <property type="entry name" value="ETF"/>
    <property type="match status" value="1"/>
</dbReference>
<evidence type="ECO:0000256" key="17">
    <source>
        <dbReference type="SAM" id="Phobius"/>
    </source>
</evidence>
<keyword evidence="9 15" id="KW-0863">Zinc-finger</keyword>
<feature type="compositionally biased region" description="Polar residues" evidence="16">
    <location>
        <begin position="238"/>
        <end position="257"/>
    </location>
</feature>
<dbReference type="EC" id="2.3.2.27" evidence="5"/>
<evidence type="ECO:0000256" key="13">
    <source>
        <dbReference type="ARBA" id="ARBA00023136"/>
    </source>
</evidence>
<dbReference type="GO" id="GO:0009055">
    <property type="term" value="F:electron transfer activity"/>
    <property type="evidence" value="ECO:0007669"/>
    <property type="project" value="InterPro"/>
</dbReference>
<dbReference type="PANTHER" id="PTHR46913">
    <property type="entry name" value="RING-H2 FINGER PROTEIN ATL16"/>
    <property type="match status" value="1"/>
</dbReference>
<comment type="subcellular location">
    <subcellularLocation>
        <location evidence="2">Membrane</location>
        <topology evidence="2">Single-pass membrane protein</topology>
    </subcellularLocation>
    <subcellularLocation>
        <location evidence="3">Mitochondrion matrix</location>
    </subcellularLocation>
</comment>
<evidence type="ECO:0000256" key="6">
    <source>
        <dbReference type="ARBA" id="ARBA00022679"/>
    </source>
</evidence>
<feature type="region of interest" description="Disordered" evidence="16">
    <location>
        <begin position="223"/>
        <end position="266"/>
    </location>
</feature>
<dbReference type="SMART" id="SM00184">
    <property type="entry name" value="RING"/>
    <property type="match status" value="1"/>
</dbReference>
<keyword evidence="6" id="KW-0808">Transferase</keyword>
<dbReference type="InterPro" id="IPR014730">
    <property type="entry name" value="ETF_a/b_N"/>
</dbReference>
<evidence type="ECO:0000259" key="18">
    <source>
        <dbReference type="PROSITE" id="PS50089"/>
    </source>
</evidence>
<feature type="transmembrane region" description="Helical" evidence="17">
    <location>
        <begin position="34"/>
        <end position="57"/>
    </location>
</feature>
<dbReference type="GO" id="GO:0016020">
    <property type="term" value="C:membrane"/>
    <property type="evidence" value="ECO:0007669"/>
    <property type="project" value="UniProtKB-SubCell"/>
</dbReference>
<dbReference type="InterPro" id="IPR033948">
    <property type="entry name" value="ETF_beta_N"/>
</dbReference>
<gene>
    <name evidence="19" type="ORF">AT9943_LOCUS21178</name>
</gene>
<dbReference type="InterPro" id="IPR001841">
    <property type="entry name" value="Znf_RING"/>
</dbReference>
<dbReference type="Proteomes" id="UP000516314">
    <property type="component" value="Chromosome 5"/>
</dbReference>
<keyword evidence="11" id="KW-0862">Zinc</keyword>
<evidence type="ECO:0000256" key="1">
    <source>
        <dbReference type="ARBA" id="ARBA00000900"/>
    </source>
</evidence>
<name>A0A7G2FDB9_ARATH</name>
<evidence type="ECO:0000313" key="20">
    <source>
        <dbReference type="Proteomes" id="UP000516314"/>
    </source>
</evidence>
<dbReference type="CDD" id="cd01714">
    <property type="entry name" value="ETF_beta"/>
    <property type="match status" value="1"/>
</dbReference>
<dbReference type="CDD" id="cd16461">
    <property type="entry name" value="RING-H2_EL5-like"/>
    <property type="match status" value="1"/>
</dbReference>
<dbReference type="SMART" id="SM00893">
    <property type="entry name" value="ETF"/>
    <property type="match status" value="1"/>
</dbReference>
<dbReference type="Gene3D" id="3.40.50.620">
    <property type="entry name" value="HUPs"/>
    <property type="match status" value="2"/>
</dbReference>
<keyword evidence="10" id="KW-0833">Ubl conjugation pathway</keyword>
<protein>
    <recommendedName>
        <fullName evidence="5">RING-type E3 ubiquitin transferase</fullName>
        <ecNumber evidence="5">2.3.2.27</ecNumber>
    </recommendedName>
</protein>
<evidence type="ECO:0000256" key="15">
    <source>
        <dbReference type="PROSITE-ProRule" id="PRU00175"/>
    </source>
</evidence>
<accession>A0A7G2FDB9</accession>
<comment type="similarity">
    <text evidence="14">Belongs to the RING-type zinc finger family. ATL subfamily.</text>
</comment>
<dbReference type="InterPro" id="IPR013083">
    <property type="entry name" value="Znf_RING/FYVE/PHD"/>
</dbReference>
<evidence type="ECO:0000256" key="9">
    <source>
        <dbReference type="ARBA" id="ARBA00022771"/>
    </source>
</evidence>
<keyword evidence="7 17" id="KW-0812">Transmembrane</keyword>
<organism evidence="19 20">
    <name type="scientific">Arabidopsis thaliana</name>
    <name type="common">Mouse-ear cress</name>
    <dbReference type="NCBI Taxonomy" id="3702"/>
    <lineage>
        <taxon>Eukaryota</taxon>
        <taxon>Viridiplantae</taxon>
        <taxon>Streptophyta</taxon>
        <taxon>Embryophyta</taxon>
        <taxon>Tracheophyta</taxon>
        <taxon>Spermatophyta</taxon>
        <taxon>Magnoliopsida</taxon>
        <taxon>eudicotyledons</taxon>
        <taxon>Gunneridae</taxon>
        <taxon>Pentapetalae</taxon>
        <taxon>rosids</taxon>
        <taxon>malvids</taxon>
        <taxon>Brassicales</taxon>
        <taxon>Brassicaceae</taxon>
        <taxon>Camelineae</taxon>
        <taxon>Arabidopsis</taxon>
    </lineage>
</organism>